<dbReference type="SUPFAM" id="SSF55315">
    <property type="entry name" value="L30e-like"/>
    <property type="match status" value="1"/>
</dbReference>
<keyword evidence="2" id="KW-0687">Ribonucleoprotein</keyword>
<gene>
    <name evidence="2" type="ORF">ENQ34_04570</name>
</gene>
<dbReference type="Pfam" id="PF01248">
    <property type="entry name" value="Ribosomal_L7Ae"/>
    <property type="match status" value="1"/>
</dbReference>
<feature type="domain" description="Ribosomal protein eL8/eL30/eS12/Gadd45" evidence="1">
    <location>
        <begin position="6"/>
        <end position="92"/>
    </location>
</feature>
<name>A0A7C2HV02_9THEO</name>
<evidence type="ECO:0000259" key="1">
    <source>
        <dbReference type="Pfam" id="PF01248"/>
    </source>
</evidence>
<accession>A0A7C2HV02</accession>
<reference evidence="2" key="1">
    <citation type="journal article" date="2020" name="mSystems">
        <title>Genome- and Community-Level Interaction Insights into Carbon Utilization and Element Cycling Functions of Hydrothermarchaeota in Hydrothermal Sediment.</title>
        <authorList>
            <person name="Zhou Z."/>
            <person name="Liu Y."/>
            <person name="Xu W."/>
            <person name="Pan J."/>
            <person name="Luo Z.H."/>
            <person name="Li M."/>
        </authorList>
    </citation>
    <scope>NUCLEOTIDE SEQUENCE [LARGE SCALE GENOMIC DNA]</scope>
    <source>
        <strain evidence="2">SpSt-300</strain>
    </source>
</reference>
<evidence type="ECO:0000313" key="2">
    <source>
        <dbReference type="EMBL" id="HEL65935.1"/>
    </source>
</evidence>
<organism evidence="2">
    <name type="scientific">Ammonifex degensii</name>
    <dbReference type="NCBI Taxonomy" id="42838"/>
    <lineage>
        <taxon>Bacteria</taxon>
        <taxon>Bacillati</taxon>
        <taxon>Bacillota</taxon>
        <taxon>Clostridia</taxon>
        <taxon>Thermoanaerobacterales</taxon>
        <taxon>Thermoanaerobacteraceae</taxon>
        <taxon>Ammonifex</taxon>
    </lineage>
</organism>
<keyword evidence="2" id="KW-0689">Ribosomal protein</keyword>
<sequence length="103" mass="11343">MSKGVRQYLGLGQRAGQVVSGDFIVRVKIRKREARLIIVATDAALQTRKDFQRFTRGTNIPVVSFSTKVDLGAALGRPPRAVVAILDEGLAKRILKVIEEGKR</sequence>
<dbReference type="AlphaFoldDB" id="A0A7C2HV02"/>
<dbReference type="Gene3D" id="3.30.1330.30">
    <property type="match status" value="1"/>
</dbReference>
<dbReference type="GO" id="GO:0005840">
    <property type="term" value="C:ribosome"/>
    <property type="evidence" value="ECO:0007669"/>
    <property type="project" value="UniProtKB-KW"/>
</dbReference>
<protein>
    <submittedName>
        <fullName evidence="2">50S ribosomal protein L7</fullName>
    </submittedName>
</protein>
<dbReference type="InterPro" id="IPR004038">
    <property type="entry name" value="Ribosomal_eL8/eL30/eS12/Gad45"/>
</dbReference>
<proteinExistence type="predicted"/>
<dbReference type="EMBL" id="DSMU01000290">
    <property type="protein sequence ID" value="HEL65935.1"/>
    <property type="molecule type" value="Genomic_DNA"/>
</dbReference>
<comment type="caution">
    <text evidence="2">The sequence shown here is derived from an EMBL/GenBank/DDBJ whole genome shotgun (WGS) entry which is preliminary data.</text>
</comment>
<dbReference type="InterPro" id="IPR029064">
    <property type="entry name" value="Ribosomal_eL30-like_sf"/>
</dbReference>